<dbReference type="CDD" id="cd04899">
    <property type="entry name" value="ACT_ACR-UUR-like_2"/>
    <property type="match status" value="1"/>
</dbReference>
<dbReference type="GO" id="GO:0006808">
    <property type="term" value="P:regulation of nitrogen utilization"/>
    <property type="evidence" value="ECO:0007669"/>
    <property type="project" value="UniProtKB-UniRule"/>
</dbReference>
<accession>A0A5A7N533</accession>
<dbReference type="GO" id="GO:0008773">
    <property type="term" value="F:[protein-PII] uridylyltransferase activity"/>
    <property type="evidence" value="ECO:0007669"/>
    <property type="project" value="UniProtKB-UniRule"/>
</dbReference>
<feature type="domain" description="ACT" evidence="8">
    <location>
        <begin position="575"/>
        <end position="660"/>
    </location>
</feature>
<keyword evidence="1 7" id="KW-0808">Transferase</keyword>
<comment type="similarity">
    <text evidence="7">Belongs to the GlnD family.</text>
</comment>
<evidence type="ECO:0000256" key="4">
    <source>
        <dbReference type="ARBA" id="ARBA00022801"/>
    </source>
</evidence>
<evidence type="ECO:0000259" key="9">
    <source>
        <dbReference type="PROSITE" id="PS51831"/>
    </source>
</evidence>
<keyword evidence="4 7" id="KW-0378">Hydrolase</keyword>
<comment type="caution">
    <text evidence="7">Lacks conserved residue(s) required for the propagation of feature annotation.</text>
</comment>
<evidence type="ECO:0000256" key="2">
    <source>
        <dbReference type="ARBA" id="ARBA00022695"/>
    </source>
</evidence>
<comment type="cofactor">
    <cofactor evidence="7">
        <name>Mg(2+)</name>
        <dbReference type="ChEBI" id="CHEBI:18420"/>
    </cofactor>
</comment>
<dbReference type="CDD" id="cd04900">
    <property type="entry name" value="ACT_UUR-like_1"/>
    <property type="match status" value="1"/>
</dbReference>
<comment type="catalytic activity">
    <reaction evidence="7">
        <text>[protein-PII]-uridylyl-L-tyrosine + H2O = [protein-PII]-L-tyrosine + UMP + H(+)</text>
        <dbReference type="Rhea" id="RHEA:48600"/>
        <dbReference type="Rhea" id="RHEA-COMP:12147"/>
        <dbReference type="Rhea" id="RHEA-COMP:12148"/>
        <dbReference type="ChEBI" id="CHEBI:15377"/>
        <dbReference type="ChEBI" id="CHEBI:15378"/>
        <dbReference type="ChEBI" id="CHEBI:46858"/>
        <dbReference type="ChEBI" id="CHEBI:57865"/>
        <dbReference type="ChEBI" id="CHEBI:90602"/>
    </reaction>
</comment>
<comment type="function">
    <text evidence="7">Modifies, by uridylylation and deuridylylation, the PII regulatory proteins (GlnB and homologs), in response to the nitrogen status of the cell that GlnD senses through the glutamine level. Under low glutamine levels, catalyzes the conversion of the PII proteins and UTP to PII-UMP and PPi, while under higher glutamine levels, GlnD hydrolyzes PII-UMP to PII and UMP (deuridylylation). Thus, controls uridylylation state and activity of the PII proteins, and plays an important role in the regulation of nitrogen metabolism.</text>
</comment>
<dbReference type="Pfam" id="PF01966">
    <property type="entry name" value="HD"/>
    <property type="match status" value="1"/>
</dbReference>
<evidence type="ECO:0000313" key="10">
    <source>
        <dbReference type="EMBL" id="GER02510.1"/>
    </source>
</evidence>
<dbReference type="PANTHER" id="PTHR47320">
    <property type="entry name" value="BIFUNCTIONAL URIDYLYLTRANSFERASE/URIDYLYL-REMOVING ENZYME"/>
    <property type="match status" value="1"/>
</dbReference>
<comment type="activity regulation">
    <text evidence="7">Uridylyltransferase (UTase) activity is inhibited by glutamine, while glutamine activates uridylyl-removing (UR) activity.</text>
</comment>
<name>A0A5A7N533_9PROT</name>
<dbReference type="PIRSF" id="PIRSF006288">
    <property type="entry name" value="PII_uridyltransf"/>
    <property type="match status" value="1"/>
</dbReference>
<dbReference type="EC" id="3.1.4.-" evidence="7"/>
<dbReference type="PROSITE" id="PS51831">
    <property type="entry name" value="HD"/>
    <property type="match status" value="1"/>
</dbReference>
<dbReference type="EC" id="2.7.7.59" evidence="7"/>
<dbReference type="Pfam" id="PF24931">
    <property type="entry name" value="ACT_ACR9_3rd"/>
    <property type="match status" value="1"/>
</dbReference>
<dbReference type="InterPro" id="IPR045865">
    <property type="entry name" value="ACT-like_dom_sf"/>
</dbReference>
<organism evidence="10 11">
    <name type="scientific">Iodidimonas nitroreducens</name>
    <dbReference type="NCBI Taxonomy" id="1236968"/>
    <lineage>
        <taxon>Bacteria</taxon>
        <taxon>Pseudomonadati</taxon>
        <taxon>Pseudomonadota</taxon>
        <taxon>Alphaproteobacteria</taxon>
        <taxon>Iodidimonadales</taxon>
        <taxon>Iodidimonadaceae</taxon>
        <taxon>Iodidimonas</taxon>
    </lineage>
</organism>
<evidence type="ECO:0000259" key="8">
    <source>
        <dbReference type="PROSITE" id="PS51671"/>
    </source>
</evidence>
<dbReference type="CDD" id="cd00077">
    <property type="entry name" value="HDc"/>
    <property type="match status" value="1"/>
</dbReference>
<dbReference type="GO" id="GO:0008081">
    <property type="term" value="F:phosphoric diester hydrolase activity"/>
    <property type="evidence" value="ECO:0007669"/>
    <property type="project" value="UniProtKB-UniRule"/>
</dbReference>
<feature type="region of interest" description="Uridylyltransferase" evidence="7">
    <location>
        <begin position="1"/>
        <end position="219"/>
    </location>
</feature>
<keyword evidence="2 7" id="KW-0548">Nucleotidyltransferase</keyword>
<evidence type="ECO:0000256" key="7">
    <source>
        <dbReference type="HAMAP-Rule" id="MF_00277"/>
    </source>
</evidence>
<dbReference type="Gene3D" id="1.10.3090.10">
    <property type="entry name" value="cca-adding enzyme, domain 2"/>
    <property type="match status" value="1"/>
</dbReference>
<evidence type="ECO:0000256" key="3">
    <source>
        <dbReference type="ARBA" id="ARBA00022737"/>
    </source>
</evidence>
<dbReference type="NCBIfam" id="TIGR01693">
    <property type="entry name" value="UTase_glnD"/>
    <property type="match status" value="1"/>
</dbReference>
<dbReference type="SUPFAM" id="SSF81593">
    <property type="entry name" value="Nucleotidyltransferase substrate binding subunit/domain"/>
    <property type="match status" value="1"/>
</dbReference>
<comment type="caution">
    <text evidence="10">The sequence shown here is derived from an EMBL/GenBank/DDBJ whole genome shotgun (WGS) entry which is preliminary data.</text>
</comment>
<evidence type="ECO:0000256" key="5">
    <source>
        <dbReference type="ARBA" id="ARBA00022842"/>
    </source>
</evidence>
<gene>
    <name evidence="7 10" type="primary">glnD</name>
    <name evidence="10" type="ORF">JCM17846_01920</name>
</gene>
<sequence length="778" mass="88601">MGQAVRSPVDCVRMAREDVSVNTSLLERRMLAGDQALYEELGRLYQSSVREVRGHQFVDEKLAERDARHDRMGDSRYVVEPNLKDGKGGLRDLHTLFWITRFLYDVHLPKDLVAEGILEEDELKTFKKAESFLWTVRVSLHFLVGRAQERLTFDVQLELANRLNYRDHPGLSGVERFMKHYFLVAKQVGDLTRVVCAVLEARHQKNTLFSLANWRPRRSIRGFRVDGERLTVRNEQMFIDEPRKMVEIFAVAHETGYDIHPNALRYMGRHLGLIDRDVRHDFAANKAFMDVLTSANHPEINLRRMNEAGVFGKFVPDFGRIVAQMQYDMYHHYTVDEHSIHALGLLARIERGELKDEHPLSTDLIGKLVSRRVLYMAVFLHDIAKGRGGDHSRIGERVARKLCPRMGLTPSETDLVAWLVRWHLLMSQTAFKRDLADRKTVLDFCEAVKSPERLKLLLILTVVDIRAVGPGVWNGWKGQLLRDLYEQAEEVLVAGHAVSGRRDRVDGKKKDLAGRLADWPERDRDSHMGRLHDSYWISEDGDTHEHNARLIRKTEQAGEEVGVMVSVNAFQDMTEVSVFTRDRPGLFARLSGAFAVAGANVMDGKIHTTSDGKALDNFRIQSPDGSAYSDPRKLAELEQSIRRAVVNKLPAEEKLKRKSDGIKSRTAVFKVEPLVIVDNRASNRATVIEVNARDRVGLLYDLTRALSRMRLSIFSAHVATYGERAVDVFYVQDLEGQKIIGSQRIANIERKLMAATKGQLPLSHDVRRKGGQLAHGRS</sequence>
<dbReference type="SUPFAM" id="SSF55021">
    <property type="entry name" value="ACT-like"/>
    <property type="match status" value="2"/>
</dbReference>
<dbReference type="AlphaFoldDB" id="A0A5A7N533"/>
<comment type="catalytic activity">
    <reaction evidence="7">
        <text>[protein-PII]-L-tyrosine + UTP = [protein-PII]-uridylyl-L-tyrosine + diphosphate</text>
        <dbReference type="Rhea" id="RHEA:13673"/>
        <dbReference type="Rhea" id="RHEA-COMP:12147"/>
        <dbReference type="Rhea" id="RHEA-COMP:12148"/>
        <dbReference type="ChEBI" id="CHEBI:33019"/>
        <dbReference type="ChEBI" id="CHEBI:46398"/>
        <dbReference type="ChEBI" id="CHEBI:46858"/>
        <dbReference type="ChEBI" id="CHEBI:90602"/>
        <dbReference type="EC" id="2.7.7.59"/>
    </reaction>
</comment>
<dbReference type="InterPro" id="IPR002912">
    <property type="entry name" value="ACT_dom"/>
</dbReference>
<keyword evidence="3" id="KW-0677">Repeat</keyword>
<feature type="domain" description="HD" evidence="9">
    <location>
        <begin position="335"/>
        <end position="457"/>
    </location>
</feature>
<dbReference type="NCBIfam" id="NF003467">
    <property type="entry name" value="PRK05092.1"/>
    <property type="match status" value="1"/>
</dbReference>
<evidence type="ECO:0000313" key="11">
    <source>
        <dbReference type="Proteomes" id="UP000324996"/>
    </source>
</evidence>
<dbReference type="Proteomes" id="UP000324996">
    <property type="component" value="Unassembled WGS sequence"/>
</dbReference>
<dbReference type="InterPro" id="IPR013546">
    <property type="entry name" value="PII_UdlTrfase/GS_AdlTrfase"/>
</dbReference>
<protein>
    <recommendedName>
        <fullName evidence="7">Bifunctional uridylyltransferase/uridylyl-removing enzyme</fullName>
        <shortName evidence="7">UTase/UR</shortName>
    </recommendedName>
    <alternativeName>
        <fullName evidence="7">Bifunctional [protein-PII] modification enzyme</fullName>
    </alternativeName>
    <alternativeName>
        <fullName evidence="7">Bifunctional nitrogen sensor protein</fullName>
    </alternativeName>
    <domain>
        <recommendedName>
            <fullName evidence="7">[Protein-PII] uridylyltransferase</fullName>
            <shortName evidence="7">PII uridylyltransferase</shortName>
            <shortName evidence="7">UTase</shortName>
            <ecNumber evidence="7">2.7.7.59</ecNumber>
        </recommendedName>
    </domain>
    <domain>
        <recommendedName>
            <fullName evidence="7">[Protein-PII]-UMP uridylyl-removing enzyme</fullName>
            <shortName evidence="7">UR</shortName>
            <ecNumber evidence="7">3.1.4.-</ecNumber>
        </recommendedName>
    </domain>
</protein>
<evidence type="ECO:0000256" key="1">
    <source>
        <dbReference type="ARBA" id="ARBA00022679"/>
    </source>
</evidence>
<comment type="domain">
    <text evidence="7">Has four distinct domains: an N-terminal nucleotidyltransferase (NT) domain responsible for UTase activity, a central HD domain that encodes UR activity, and two C-terminal ACT domains that seem to have a role in glutamine sensing.</text>
</comment>
<dbReference type="HAMAP" id="MF_00277">
    <property type="entry name" value="PII_uridylyl_transf"/>
    <property type="match status" value="1"/>
</dbReference>
<dbReference type="SUPFAM" id="SSF81891">
    <property type="entry name" value="Poly A polymerase C-terminal region-like"/>
    <property type="match status" value="1"/>
</dbReference>
<dbReference type="InterPro" id="IPR006674">
    <property type="entry name" value="HD_domain"/>
</dbReference>
<dbReference type="EMBL" id="BKCN01000001">
    <property type="protein sequence ID" value="GER02510.1"/>
    <property type="molecule type" value="Genomic_DNA"/>
</dbReference>
<keyword evidence="11" id="KW-1185">Reference proteome</keyword>
<proteinExistence type="inferred from homology"/>
<reference evidence="10 11" key="1">
    <citation type="submission" date="2019-09" db="EMBL/GenBank/DDBJ databases">
        <title>NBRP : Genome information of microbial organism related human and environment.</title>
        <authorList>
            <person name="Hattori M."/>
            <person name="Oshima K."/>
            <person name="Inaba H."/>
            <person name="Suda W."/>
            <person name="Sakamoto M."/>
            <person name="Iino T."/>
            <person name="Kitahara M."/>
            <person name="Oshida Y."/>
            <person name="Iida T."/>
            <person name="Kudo T."/>
            <person name="Itoh T."/>
            <person name="Ohkuma M."/>
        </authorList>
    </citation>
    <scope>NUCLEOTIDE SEQUENCE [LARGE SCALE GENOMIC DNA]</scope>
    <source>
        <strain evidence="10 11">Q-1</strain>
    </source>
</reference>
<evidence type="ECO:0000256" key="6">
    <source>
        <dbReference type="ARBA" id="ARBA00023268"/>
    </source>
</evidence>
<dbReference type="PANTHER" id="PTHR47320:SF1">
    <property type="entry name" value="BIFUNCTIONAL URIDYLYLTRANSFERASE_URIDYLYL-REMOVING ENZYME"/>
    <property type="match status" value="1"/>
</dbReference>
<keyword evidence="5 7" id="KW-0460">Magnesium</keyword>
<feature type="domain" description="ACT" evidence="8">
    <location>
        <begin position="687"/>
        <end position="771"/>
    </location>
</feature>
<dbReference type="InterPro" id="IPR003607">
    <property type="entry name" value="HD/PDEase_dom"/>
</dbReference>
<dbReference type="InterPro" id="IPR010043">
    <property type="entry name" value="UTase/UR"/>
</dbReference>
<dbReference type="PROSITE" id="PS51671">
    <property type="entry name" value="ACT"/>
    <property type="match status" value="2"/>
</dbReference>
<dbReference type="SMART" id="SM00471">
    <property type="entry name" value="HDc"/>
    <property type="match status" value="1"/>
</dbReference>
<dbReference type="Pfam" id="PF08335">
    <property type="entry name" value="GlnD_UR_UTase"/>
    <property type="match status" value="1"/>
</dbReference>
<keyword evidence="6 7" id="KW-0511">Multifunctional enzyme</keyword>